<proteinExistence type="inferred from homology"/>
<dbReference type="Pfam" id="PF01747">
    <property type="entry name" value="ATP-sulfurylase"/>
    <property type="match status" value="1"/>
</dbReference>
<dbReference type="Proteomes" id="UP001060771">
    <property type="component" value="Chromosome"/>
</dbReference>
<protein>
    <recommendedName>
        <fullName evidence="2">sulfate adenylyltransferase</fullName>
        <ecNumber evidence="2">2.7.7.4</ecNumber>
    </recommendedName>
    <alternativeName>
        <fullName evidence="9">ATP-sulfurylase</fullName>
    </alternativeName>
    <alternativeName>
        <fullName evidence="7">Sulfate adenylate transferase</fullName>
    </alternativeName>
</protein>
<evidence type="ECO:0000313" key="13">
    <source>
        <dbReference type="EMBL" id="GGI77443.1"/>
    </source>
</evidence>
<reference evidence="13" key="1">
    <citation type="journal article" date="2014" name="Int. J. Syst. Evol. Microbiol.">
        <title>Complete genome sequence of Corynebacterium casei LMG S-19264T (=DSM 44701T), isolated from a smear-ripened cheese.</title>
        <authorList>
            <consortium name="US DOE Joint Genome Institute (JGI-PGF)"/>
            <person name="Walter F."/>
            <person name="Albersmeier A."/>
            <person name="Kalinowski J."/>
            <person name="Ruckert C."/>
        </authorList>
    </citation>
    <scope>NUCLEOTIDE SEQUENCE</scope>
    <source>
        <strain evidence="13">JCM 11219</strain>
    </source>
</reference>
<comment type="similarity">
    <text evidence="8">Belongs to the sulfate adenylyltransferase family.</text>
</comment>
<evidence type="ECO:0000259" key="10">
    <source>
        <dbReference type="Pfam" id="PF01747"/>
    </source>
</evidence>
<evidence type="ECO:0000256" key="7">
    <source>
        <dbReference type="ARBA" id="ARBA00031812"/>
    </source>
</evidence>
<dbReference type="PANTHER" id="PTHR43509">
    <property type="match status" value="1"/>
</dbReference>
<dbReference type="InterPro" id="IPR025980">
    <property type="entry name" value="ATP-Sase_PUA-like_dom"/>
</dbReference>
<reference evidence="12" key="4">
    <citation type="journal article" date="2023" name="Microbiol. Resour. Announc.">
        <title>Complete Genome Sequence of Vulcanisaeta souniana Strain IC-059, a Hyperthermophilic Archaeon Isolated from Hot Spring Water in Japan.</title>
        <authorList>
            <person name="Kato S."/>
            <person name="Itoh T."/>
            <person name="Wu L."/>
            <person name="Ma J."/>
            <person name="Ohkuma M."/>
        </authorList>
    </citation>
    <scope>NUCLEOTIDE SEQUENCE</scope>
    <source>
        <strain evidence="12">JCM 11219</strain>
    </source>
</reference>
<dbReference type="OrthoDB" id="6358at2157"/>
<dbReference type="EC" id="2.7.7.4" evidence="2"/>
<name>A0A830EEG9_9CREN</name>
<dbReference type="Proteomes" id="UP000657075">
    <property type="component" value="Unassembled WGS sequence"/>
</dbReference>
<evidence type="ECO:0000313" key="12">
    <source>
        <dbReference type="EMBL" id="BDR93477.1"/>
    </source>
</evidence>
<dbReference type="NCBIfam" id="NF003166">
    <property type="entry name" value="PRK04149.1"/>
    <property type="match status" value="1"/>
</dbReference>
<dbReference type="EMBL" id="BMNM01000004">
    <property type="protein sequence ID" value="GGI77443.1"/>
    <property type="molecule type" value="Genomic_DNA"/>
</dbReference>
<feature type="domain" description="ATP-sulfurylase PUA-like" evidence="11">
    <location>
        <begin position="9"/>
        <end position="186"/>
    </location>
</feature>
<dbReference type="InterPro" id="IPR015947">
    <property type="entry name" value="PUA-like_sf"/>
</dbReference>
<evidence type="ECO:0000256" key="4">
    <source>
        <dbReference type="ARBA" id="ARBA00022695"/>
    </source>
</evidence>
<evidence type="ECO:0000256" key="2">
    <source>
        <dbReference type="ARBA" id="ARBA00012391"/>
    </source>
</evidence>
<dbReference type="RefSeq" id="WP_188603191.1">
    <property type="nucleotide sequence ID" value="NZ_AP026830.1"/>
</dbReference>
<feature type="domain" description="Sulphate adenylyltransferase catalytic" evidence="10">
    <location>
        <begin position="196"/>
        <end position="423"/>
    </location>
</feature>
<sequence>MSLKIHTPPPHGGRLVDAVIRDKDKAINMAAGAIPYDIRATRDPVSGLPIRNVYREIMSIAYGFFSPLDRFMTRNETENVLRERRLLDGWLFPYPMIFDVTEEDLRKLGVKEHDRLLLRLKGQPFAVLDVEEIWRFDPKDLADRTFGTPDRNPEVVKRRFDEKHPGWLIYRSMTGIALAGKVYVVNEPVFKDPYGRFWYPPAKSREEMQRRGWRTVIAHQTRNVPHTGHEHLMKNAAYLGDIEPCHGILVNAIIGAKRLGDFVDEAILEGHEAINKYGYISPKRHIVTFTLWDMRYGNPLESLLHGIIRQNMGCTHHMFGRDHAAVGDYYDPYATQILWEKGIPSFGLNAPPYDLDKGLKIRPVNIKEFWYCPKCGEIAYSDTCAHSDMAQRFSGSFIRGLIAEGVEPPPIIFRPEVYRVIVKWWRFYGYPFVNRKYLELKERELEVEVLQMEVPVKR</sequence>
<evidence type="ECO:0000256" key="5">
    <source>
        <dbReference type="ARBA" id="ARBA00022741"/>
    </source>
</evidence>
<organism evidence="13 14">
    <name type="scientific">Vulcanisaeta souniana JCM 11219</name>
    <dbReference type="NCBI Taxonomy" id="1293586"/>
    <lineage>
        <taxon>Archaea</taxon>
        <taxon>Thermoproteota</taxon>
        <taxon>Thermoprotei</taxon>
        <taxon>Thermoproteales</taxon>
        <taxon>Thermoproteaceae</taxon>
        <taxon>Vulcanisaeta</taxon>
    </lineage>
</organism>
<dbReference type="Gene3D" id="3.10.400.10">
    <property type="entry name" value="Sulfate adenylyltransferase"/>
    <property type="match status" value="1"/>
</dbReference>
<evidence type="ECO:0000256" key="3">
    <source>
        <dbReference type="ARBA" id="ARBA00022679"/>
    </source>
</evidence>
<comment type="pathway">
    <text evidence="1">Sulfur metabolism; hydrogen sulfide biosynthesis; sulfite from sulfate: step 1/3.</text>
</comment>
<dbReference type="SUPFAM" id="SSF52374">
    <property type="entry name" value="Nucleotidylyl transferase"/>
    <property type="match status" value="1"/>
</dbReference>
<keyword evidence="15" id="KW-1185">Reference proteome</keyword>
<evidence type="ECO:0000256" key="6">
    <source>
        <dbReference type="ARBA" id="ARBA00022840"/>
    </source>
</evidence>
<dbReference type="NCBIfam" id="TIGR00339">
    <property type="entry name" value="sopT"/>
    <property type="match status" value="1"/>
</dbReference>
<keyword evidence="3" id="KW-0808">Transferase</keyword>
<dbReference type="SUPFAM" id="SSF88697">
    <property type="entry name" value="PUA domain-like"/>
    <property type="match status" value="1"/>
</dbReference>
<dbReference type="AlphaFoldDB" id="A0A830EEG9"/>
<reference evidence="15" key="3">
    <citation type="submission" date="2022-09" db="EMBL/GenBank/DDBJ databases">
        <title>Complete genome sequence of Vulcanisaeta souniana.</title>
        <authorList>
            <person name="Kato S."/>
            <person name="Itoh T."/>
            <person name="Ohkuma M."/>
        </authorList>
    </citation>
    <scope>NUCLEOTIDE SEQUENCE [LARGE SCALE GENOMIC DNA]</scope>
    <source>
        <strain evidence="15">JCM 11219</strain>
    </source>
</reference>
<dbReference type="InterPro" id="IPR002650">
    <property type="entry name" value="Sulphate_adenylyltransferase"/>
</dbReference>
<evidence type="ECO:0000313" key="14">
    <source>
        <dbReference type="Proteomes" id="UP000657075"/>
    </source>
</evidence>
<keyword evidence="5" id="KW-0547">Nucleotide-binding</keyword>
<dbReference type="EMBL" id="AP026830">
    <property type="protein sequence ID" value="BDR93477.1"/>
    <property type="molecule type" value="Genomic_DNA"/>
</dbReference>
<accession>A0A830EEG9</accession>
<keyword evidence="4 13" id="KW-0548">Nucleotidyltransferase</keyword>
<evidence type="ECO:0000256" key="1">
    <source>
        <dbReference type="ARBA" id="ARBA00005048"/>
    </source>
</evidence>
<evidence type="ECO:0000256" key="9">
    <source>
        <dbReference type="ARBA" id="ARBA00041598"/>
    </source>
</evidence>
<dbReference type="GO" id="GO:0000103">
    <property type="term" value="P:sulfate assimilation"/>
    <property type="evidence" value="ECO:0007669"/>
    <property type="project" value="InterPro"/>
</dbReference>
<dbReference type="GO" id="GO:0005524">
    <property type="term" value="F:ATP binding"/>
    <property type="evidence" value="ECO:0007669"/>
    <property type="project" value="UniProtKB-KW"/>
</dbReference>
<evidence type="ECO:0000259" key="11">
    <source>
        <dbReference type="Pfam" id="PF14306"/>
    </source>
</evidence>
<dbReference type="GeneID" id="76208109"/>
<dbReference type="Pfam" id="PF14306">
    <property type="entry name" value="PUA_2"/>
    <property type="match status" value="1"/>
</dbReference>
<dbReference type="CDD" id="cd00517">
    <property type="entry name" value="ATPS"/>
    <property type="match status" value="1"/>
</dbReference>
<evidence type="ECO:0000313" key="15">
    <source>
        <dbReference type="Proteomes" id="UP001060771"/>
    </source>
</evidence>
<keyword evidence="6" id="KW-0067">ATP-binding</keyword>
<dbReference type="PANTHER" id="PTHR43509:SF1">
    <property type="entry name" value="SULFATE ADENYLYLTRANSFERASE"/>
    <property type="match status" value="1"/>
</dbReference>
<gene>
    <name evidence="13" type="ORF">GCM10007112_12810</name>
    <name evidence="12" type="ORF">Vsou_25700</name>
</gene>
<dbReference type="GO" id="GO:0004781">
    <property type="term" value="F:sulfate adenylyltransferase (ATP) activity"/>
    <property type="evidence" value="ECO:0007669"/>
    <property type="project" value="UniProtKB-EC"/>
</dbReference>
<dbReference type="InterPro" id="IPR024951">
    <property type="entry name" value="Sulfurylase_cat_dom"/>
</dbReference>
<dbReference type="InterPro" id="IPR014729">
    <property type="entry name" value="Rossmann-like_a/b/a_fold"/>
</dbReference>
<reference evidence="13" key="2">
    <citation type="submission" date="2020-09" db="EMBL/GenBank/DDBJ databases">
        <authorList>
            <person name="Sun Q."/>
            <person name="Ohkuma M."/>
        </authorList>
    </citation>
    <scope>NUCLEOTIDE SEQUENCE</scope>
    <source>
        <strain evidence="13">JCM 11219</strain>
    </source>
</reference>
<evidence type="ECO:0000256" key="8">
    <source>
        <dbReference type="ARBA" id="ARBA00037980"/>
    </source>
</evidence>
<dbReference type="Gene3D" id="3.40.50.620">
    <property type="entry name" value="HUPs"/>
    <property type="match status" value="1"/>
</dbReference>